<dbReference type="Pfam" id="PF10983">
    <property type="entry name" value="DUF2793"/>
    <property type="match status" value="1"/>
</dbReference>
<comment type="caution">
    <text evidence="1">The sequence shown here is derived from an EMBL/GenBank/DDBJ whole genome shotgun (WGS) entry which is preliminary data.</text>
</comment>
<sequence length="167" mass="17484">MTEDDTARLALPLLAPGQAQKEMWHNEALALLDIAVHAGVEEIGRDVPPVAPLPGQCWIVGRTSTGAWADRADAIAGWTAGGWRFVAARGGLRAWHAPSGQESVYDGTAWHRGVVRAARVLVDGQQVVGARGAAIASPAGGATVDGDVRRCVEEILISLRSHGLIAS</sequence>
<dbReference type="InterPro" id="IPR021251">
    <property type="entry name" value="DUF2793"/>
</dbReference>
<reference evidence="1 2" key="1">
    <citation type="submission" date="2017-08" db="EMBL/GenBank/DDBJ databases">
        <title>Infants hospitalized years apart are colonized by the same room-sourced microbial strains.</title>
        <authorList>
            <person name="Brooks B."/>
            <person name="Olm M.R."/>
            <person name="Firek B.A."/>
            <person name="Baker R."/>
            <person name="Thomas B.C."/>
            <person name="Morowitz M.J."/>
            <person name="Banfield J.F."/>
        </authorList>
    </citation>
    <scope>NUCLEOTIDE SEQUENCE [LARGE SCALE GENOMIC DNA]</scope>
    <source>
        <strain evidence="1">S2_005_001_R1_22</strain>
    </source>
</reference>
<protein>
    <recommendedName>
        <fullName evidence="3">DUF2793 domain-containing protein</fullName>
    </recommendedName>
</protein>
<organism evidence="1 2">
    <name type="scientific">Sphingomonas taxi</name>
    <dbReference type="NCBI Taxonomy" id="1549858"/>
    <lineage>
        <taxon>Bacteria</taxon>
        <taxon>Pseudomonadati</taxon>
        <taxon>Pseudomonadota</taxon>
        <taxon>Alphaproteobacteria</taxon>
        <taxon>Sphingomonadales</taxon>
        <taxon>Sphingomonadaceae</taxon>
        <taxon>Sphingomonas</taxon>
    </lineage>
</organism>
<evidence type="ECO:0008006" key="3">
    <source>
        <dbReference type="Google" id="ProtNLM"/>
    </source>
</evidence>
<name>A0A2W5P7T6_9SPHN</name>
<accession>A0A2W5P7T6</accession>
<evidence type="ECO:0000313" key="1">
    <source>
        <dbReference type="EMBL" id="PZQ61841.1"/>
    </source>
</evidence>
<dbReference type="Proteomes" id="UP000249229">
    <property type="component" value="Unassembled WGS sequence"/>
</dbReference>
<dbReference type="AlphaFoldDB" id="A0A2W5P7T6"/>
<dbReference type="EMBL" id="QFQI01000002">
    <property type="protein sequence ID" value="PZQ61841.1"/>
    <property type="molecule type" value="Genomic_DNA"/>
</dbReference>
<gene>
    <name evidence="1" type="ORF">DI544_04270</name>
</gene>
<proteinExistence type="predicted"/>
<evidence type="ECO:0000313" key="2">
    <source>
        <dbReference type="Proteomes" id="UP000249229"/>
    </source>
</evidence>